<sequence length="283" mass="31522">MRGPASADGGAPGIWLGIVLYRNPERELERLWESLRWNLEAPGAPAFRVVWLDNSPDDALRARVALLDADADYRHAGSNLGFGAAHNRLMAEAFGAGGARYYVCVNPDGLLHPDCVRELAREADRRADTGLVEARLFPDEHPKPYDPATGETTWCSGCVLLVTRGLHARVGGFDERFFMYCEDVDLSWRARASGLSIRVAPAALVHHYTVTREASPVRERMVRRSAALLGAKYGDAAFMNARLREYAQLGGEPFRTPEVLKPGRRLEGIADFGHHLEFARRRW</sequence>
<keyword evidence="3" id="KW-1185">Reference proteome</keyword>
<name>A0A3A8QIM5_9BACT</name>
<protein>
    <submittedName>
        <fullName evidence="2">Glycosyltransferase family 2 protein</fullName>
    </submittedName>
</protein>
<gene>
    <name evidence="2" type="ORF">D7W81_12160</name>
</gene>
<dbReference type="Proteomes" id="UP000267003">
    <property type="component" value="Unassembled WGS sequence"/>
</dbReference>
<proteinExistence type="predicted"/>
<keyword evidence="2" id="KW-0808">Transferase</keyword>
<accession>A0A3A8QIM5</accession>
<dbReference type="EMBL" id="RAWK01000060">
    <property type="protein sequence ID" value="RKH68599.1"/>
    <property type="molecule type" value="Genomic_DNA"/>
</dbReference>
<reference evidence="3" key="1">
    <citation type="submission" date="2018-09" db="EMBL/GenBank/DDBJ databases">
        <authorList>
            <person name="Livingstone P.G."/>
            <person name="Whitworth D.E."/>
        </authorList>
    </citation>
    <scope>NUCLEOTIDE SEQUENCE [LARGE SCALE GENOMIC DNA]</scope>
    <source>
        <strain evidence="3">AB050A</strain>
    </source>
</reference>
<feature type="domain" description="Glycosyltransferase 2-like" evidence="1">
    <location>
        <begin position="19"/>
        <end position="149"/>
    </location>
</feature>
<dbReference type="InterPro" id="IPR001173">
    <property type="entry name" value="Glyco_trans_2-like"/>
</dbReference>
<dbReference type="Gene3D" id="3.90.550.10">
    <property type="entry name" value="Spore Coat Polysaccharide Biosynthesis Protein SpsA, Chain A"/>
    <property type="match status" value="1"/>
</dbReference>
<dbReference type="AlphaFoldDB" id="A0A3A8QIM5"/>
<dbReference type="Pfam" id="PF00535">
    <property type="entry name" value="Glycos_transf_2"/>
    <property type="match status" value="1"/>
</dbReference>
<dbReference type="PANTHER" id="PTHR43179">
    <property type="entry name" value="RHAMNOSYLTRANSFERASE WBBL"/>
    <property type="match status" value="1"/>
</dbReference>
<dbReference type="OrthoDB" id="9771846at2"/>
<dbReference type="GO" id="GO:0016740">
    <property type="term" value="F:transferase activity"/>
    <property type="evidence" value="ECO:0007669"/>
    <property type="project" value="UniProtKB-KW"/>
</dbReference>
<dbReference type="InterPro" id="IPR029044">
    <property type="entry name" value="Nucleotide-diphossugar_trans"/>
</dbReference>
<evidence type="ECO:0000259" key="1">
    <source>
        <dbReference type="Pfam" id="PF00535"/>
    </source>
</evidence>
<comment type="caution">
    <text evidence="2">The sequence shown here is derived from an EMBL/GenBank/DDBJ whole genome shotgun (WGS) entry which is preliminary data.</text>
</comment>
<dbReference type="CDD" id="cd04186">
    <property type="entry name" value="GT_2_like_c"/>
    <property type="match status" value="1"/>
</dbReference>
<organism evidence="2 3">
    <name type="scientific">Corallococcus aberystwythensis</name>
    <dbReference type="NCBI Taxonomy" id="2316722"/>
    <lineage>
        <taxon>Bacteria</taxon>
        <taxon>Pseudomonadati</taxon>
        <taxon>Myxococcota</taxon>
        <taxon>Myxococcia</taxon>
        <taxon>Myxococcales</taxon>
        <taxon>Cystobacterineae</taxon>
        <taxon>Myxococcaceae</taxon>
        <taxon>Corallococcus</taxon>
    </lineage>
</organism>
<dbReference type="PANTHER" id="PTHR43179:SF7">
    <property type="entry name" value="RHAMNOSYLTRANSFERASE WBBL"/>
    <property type="match status" value="1"/>
</dbReference>
<evidence type="ECO:0000313" key="3">
    <source>
        <dbReference type="Proteomes" id="UP000267003"/>
    </source>
</evidence>
<dbReference type="SUPFAM" id="SSF53448">
    <property type="entry name" value="Nucleotide-diphospho-sugar transferases"/>
    <property type="match status" value="1"/>
</dbReference>
<evidence type="ECO:0000313" key="2">
    <source>
        <dbReference type="EMBL" id="RKH68599.1"/>
    </source>
</evidence>